<evidence type="ECO:0000256" key="7">
    <source>
        <dbReference type="PROSITE-ProRule" id="PRU00283"/>
    </source>
</evidence>
<feature type="binding site" evidence="7">
    <location>
        <begin position="124"/>
        <end position="131"/>
    </location>
    <ligand>
        <name>ATP</name>
        <dbReference type="ChEBI" id="CHEBI:30616"/>
    </ligand>
</feature>
<dbReference type="InterPro" id="IPR027417">
    <property type="entry name" value="P-loop_NTPase"/>
</dbReference>
<dbReference type="Pfam" id="PF00225">
    <property type="entry name" value="Kinesin"/>
    <property type="match status" value="1"/>
</dbReference>
<keyword evidence="3 7" id="KW-0067">ATP-binding</keyword>
<keyword evidence="5 7" id="KW-0505">Motor protein</keyword>
<dbReference type="SMART" id="SM00129">
    <property type="entry name" value="KISc"/>
    <property type="match status" value="1"/>
</dbReference>
<feature type="compositionally biased region" description="Basic and acidic residues" evidence="9">
    <location>
        <begin position="1480"/>
        <end position="1498"/>
    </location>
</feature>
<dbReference type="Proteomes" id="UP001054902">
    <property type="component" value="Unassembled WGS sequence"/>
</dbReference>
<dbReference type="InterPro" id="IPR001752">
    <property type="entry name" value="Kinesin_motor_dom"/>
</dbReference>
<evidence type="ECO:0000256" key="8">
    <source>
        <dbReference type="SAM" id="Coils"/>
    </source>
</evidence>
<dbReference type="Gene3D" id="3.40.850.10">
    <property type="entry name" value="Kinesin motor domain"/>
    <property type="match status" value="1"/>
</dbReference>
<dbReference type="InterPro" id="IPR036961">
    <property type="entry name" value="Kinesin_motor_dom_sf"/>
</dbReference>
<comment type="similarity">
    <text evidence="6">Belongs to the TRAFAC class myosin-kinesin ATPase superfamily. Kinesin family. KIN-12 subfamily.</text>
</comment>
<dbReference type="GO" id="GO:0003777">
    <property type="term" value="F:microtubule motor activity"/>
    <property type="evidence" value="ECO:0007669"/>
    <property type="project" value="InterPro"/>
</dbReference>
<keyword evidence="2 7" id="KW-0547">Nucleotide-binding</keyword>
<dbReference type="GO" id="GO:0005524">
    <property type="term" value="F:ATP binding"/>
    <property type="evidence" value="ECO:0007669"/>
    <property type="project" value="UniProtKB-UniRule"/>
</dbReference>
<protein>
    <recommendedName>
        <fullName evidence="10">Kinesin motor domain-containing protein</fullName>
    </recommendedName>
</protein>
<dbReference type="GO" id="GO:0005874">
    <property type="term" value="C:microtubule"/>
    <property type="evidence" value="ECO:0007669"/>
    <property type="project" value="UniProtKB-KW"/>
</dbReference>
<name>A0AAD3HDU7_9STRA</name>
<keyword evidence="4 8" id="KW-0175">Coiled coil</keyword>
<evidence type="ECO:0000313" key="11">
    <source>
        <dbReference type="EMBL" id="GFH59626.1"/>
    </source>
</evidence>
<evidence type="ECO:0000256" key="3">
    <source>
        <dbReference type="ARBA" id="ARBA00022840"/>
    </source>
</evidence>
<dbReference type="InterPro" id="IPR019821">
    <property type="entry name" value="Kinesin_motor_CS"/>
</dbReference>
<feature type="region of interest" description="Disordered" evidence="9">
    <location>
        <begin position="1403"/>
        <end position="1524"/>
    </location>
</feature>
<evidence type="ECO:0000256" key="9">
    <source>
        <dbReference type="SAM" id="MobiDB-lite"/>
    </source>
</evidence>
<feature type="coiled-coil region" evidence="8">
    <location>
        <begin position="452"/>
        <end position="479"/>
    </location>
</feature>
<dbReference type="PROSITE" id="PS50067">
    <property type="entry name" value="KINESIN_MOTOR_2"/>
    <property type="match status" value="1"/>
</dbReference>
<feature type="compositionally biased region" description="Acidic residues" evidence="9">
    <location>
        <begin position="1321"/>
        <end position="1331"/>
    </location>
</feature>
<evidence type="ECO:0000256" key="2">
    <source>
        <dbReference type="ARBA" id="ARBA00022741"/>
    </source>
</evidence>
<feature type="compositionally biased region" description="Acidic residues" evidence="9">
    <location>
        <begin position="1415"/>
        <end position="1456"/>
    </location>
</feature>
<dbReference type="InterPro" id="IPR044986">
    <property type="entry name" value="KIF15/KIN-12"/>
</dbReference>
<feature type="domain" description="Kinesin motor" evidence="10">
    <location>
        <begin position="7"/>
        <end position="400"/>
    </location>
</feature>
<evidence type="ECO:0000313" key="12">
    <source>
        <dbReference type="Proteomes" id="UP001054902"/>
    </source>
</evidence>
<dbReference type="PANTHER" id="PTHR37739">
    <property type="entry name" value="KINESIN-LIKE PROTEIN KIN-12D"/>
    <property type="match status" value="1"/>
</dbReference>
<comment type="caution">
    <text evidence="11">The sequence shown here is derived from an EMBL/GenBank/DDBJ whole genome shotgun (WGS) entry which is preliminary data.</text>
</comment>
<feature type="compositionally biased region" description="Low complexity" evidence="9">
    <location>
        <begin position="1363"/>
        <end position="1383"/>
    </location>
</feature>
<evidence type="ECO:0000256" key="1">
    <source>
        <dbReference type="ARBA" id="ARBA00022701"/>
    </source>
</evidence>
<accession>A0AAD3HDU7</accession>
<evidence type="ECO:0000256" key="6">
    <source>
        <dbReference type="ARBA" id="ARBA00034488"/>
    </source>
</evidence>
<reference evidence="11 12" key="1">
    <citation type="journal article" date="2021" name="Sci. Rep.">
        <title>The genome of the diatom Chaetoceros tenuissimus carries an ancient integrated fragment of an extant virus.</title>
        <authorList>
            <person name="Hongo Y."/>
            <person name="Kimura K."/>
            <person name="Takaki Y."/>
            <person name="Yoshida Y."/>
            <person name="Baba S."/>
            <person name="Kobayashi G."/>
            <person name="Nagasaki K."/>
            <person name="Hano T."/>
            <person name="Tomaru Y."/>
        </authorList>
    </citation>
    <scope>NUCLEOTIDE SEQUENCE [LARGE SCALE GENOMIC DNA]</scope>
    <source>
        <strain evidence="11 12">NIES-3715</strain>
    </source>
</reference>
<keyword evidence="12" id="KW-1185">Reference proteome</keyword>
<feature type="compositionally biased region" description="Polar residues" evidence="9">
    <location>
        <begin position="1332"/>
        <end position="1342"/>
    </location>
</feature>
<proteinExistence type="inferred from homology"/>
<dbReference type="CDD" id="cd00106">
    <property type="entry name" value="KISc"/>
    <property type="match status" value="1"/>
</dbReference>
<dbReference type="GO" id="GO:0008017">
    <property type="term" value="F:microtubule binding"/>
    <property type="evidence" value="ECO:0007669"/>
    <property type="project" value="InterPro"/>
</dbReference>
<dbReference type="GO" id="GO:0007018">
    <property type="term" value="P:microtubule-based movement"/>
    <property type="evidence" value="ECO:0007669"/>
    <property type="project" value="InterPro"/>
</dbReference>
<dbReference type="PROSITE" id="PS00411">
    <property type="entry name" value="KINESIN_MOTOR_1"/>
    <property type="match status" value="1"/>
</dbReference>
<dbReference type="PRINTS" id="PR00380">
    <property type="entry name" value="KINESINHEAVY"/>
</dbReference>
<keyword evidence="1" id="KW-0493">Microtubule</keyword>
<dbReference type="EMBL" id="BLLK01000069">
    <property type="protein sequence ID" value="GFH59626.1"/>
    <property type="molecule type" value="Genomic_DNA"/>
</dbReference>
<feature type="region of interest" description="Disordered" evidence="9">
    <location>
        <begin position="1319"/>
        <end position="1386"/>
    </location>
</feature>
<organism evidence="11 12">
    <name type="scientific">Chaetoceros tenuissimus</name>
    <dbReference type="NCBI Taxonomy" id="426638"/>
    <lineage>
        <taxon>Eukaryota</taxon>
        <taxon>Sar</taxon>
        <taxon>Stramenopiles</taxon>
        <taxon>Ochrophyta</taxon>
        <taxon>Bacillariophyta</taxon>
        <taxon>Coscinodiscophyceae</taxon>
        <taxon>Chaetocerotophycidae</taxon>
        <taxon>Chaetocerotales</taxon>
        <taxon>Chaetocerotaceae</taxon>
        <taxon>Chaetoceros</taxon>
    </lineage>
</organism>
<sequence>MSTAPANIRVLVRVRPLNNSEKFERGAIGRSNVLNIEQGSSHEIDFDGGVSENGKAITVNPVNANASNTGGYNSDNDFMNSNGKQYMFDAVHGEDSRQEEVYDSVKGIVDAVVDGYNGTIVAYGQTGSGKTFTVFGGGKRSSNGNDEGLIQRSLRDIFQKISESQPLSSSSSCNLDDTLDNILEEIEEENKSKTTFHGSFFEIFNERVFDLLNEDSLEKSLAVREDSKNGVYVEGLKEVPVLTNIDAENLIARGLSNRHVASTNMNRTSSRSHAVFVLSLKTEHTTPEGLRKIRTSKFTLVDLAGSERQKSTATVGSRLKEASMINKSLLCLGHVINALVDKEHGKARHVPFRNSKLTFLLKDTWGGNSKTCLVATVSPSGAAQSETVSTLTFAQRAKLIKNNAILNEDTCGTVAALKAEVAKLRSKLQESSSGDVDSSMQGFVGAGDEEVFASLKRRSERAESRIAELEKIISDKTDMESTLKRKLQEETMVRKFKERRLDYFQRKNTSYNDESDEVAQLRNEIDVLQKRLEVPSEDAIEWRVAYEETKEALEKAVEFGSGDAVELEGKNAELQETVDRLCGEKLELESKIVGLTVSSDETRKEIESIMAEVDSLEKEMHSYRIQLELRNEECDLSSSRAKKAELRVQELLDSSESSKEEMKQLQEREEQLKKQVDEYSIKLEELTKNLNAKDEELHTLEELLDEVEKESKYTIENLKKELEESTSNHAEKDSTIKDLESRLSSVSGENDGLSLRLKEALKEIDSQKDTLEVLEKKVQDLSENNSESMASIMDDHSRIEKELTEQKEGLEEQVRELSNEKEVLQSKLTQVEQHLDQSAAVVDESQLEIANLQNQIEKMSKDYKTEEEELSSKLQQVDCTLQRAQDRIQVLVSKISEIQSEKQRVIASLEEDNELLEANLGNEVEGLKLALDALKTEKSDLEAKAKNGEKYVEHLRSKIDETSEQLFQSNLQLNAMEEQHRQSTSMEIDYEIERNELAEEVAVLEAELNKAMEENFDFATLVENAEAKINALESQLNSKSKEESEEVTTLQEALEESKRQVVEIQEELKSMEALKIAEREEYEERLAEMRQKYESLCEEKKQLEEQLQRQAKEMRTEIEQLDSQSQMKLTQELESREQRIASLEQEIVSSKEAAATLEKEFEANLSETEMQMKKQRLEKEQADSELIELQKKLDELQSSLNSQVQSFAEAKGKLSKEVLQYSERVMELEDTNAEQCQKLEELRIAVAQYKKEASEASSTMSMNAEMEQALNEKNETIEKMEKEIKTLQSQVKIMSASEVEFQEKYDNLKKNNARERQNMEFEFDSLQEDNDVLTQENSSLKSENQRLQDRIKELLEEKNDEYTQSLSTSGSSSVSTSGNTWNSDGLSYGTMTVSENKAIVDNIPAPVEETKPAEEQSDSVDFDDDDSFDDDMFLPNVEEEGEAEIAEEEENMEEEPQNNIPVFQEEEKENKPTVSFCSTPKKEEDYGKRRVPLSDRKNRTPLTSQGKRLRSSTKKLLSSQKKHRSTSYMFVETKKLF</sequence>
<evidence type="ECO:0000259" key="10">
    <source>
        <dbReference type="PROSITE" id="PS50067"/>
    </source>
</evidence>
<evidence type="ECO:0000256" key="4">
    <source>
        <dbReference type="ARBA" id="ARBA00023054"/>
    </source>
</evidence>
<gene>
    <name evidence="11" type="ORF">CTEN210_16102</name>
</gene>
<dbReference type="PANTHER" id="PTHR37739:SF8">
    <property type="entry name" value="KINESIN-LIKE PROTEIN KIN-12D"/>
    <property type="match status" value="1"/>
</dbReference>
<dbReference type="Gene3D" id="1.10.287.1490">
    <property type="match status" value="1"/>
</dbReference>
<feature type="compositionally biased region" description="Basic and acidic residues" evidence="9">
    <location>
        <begin position="1343"/>
        <end position="1361"/>
    </location>
</feature>
<dbReference type="SUPFAM" id="SSF52540">
    <property type="entry name" value="P-loop containing nucleoside triphosphate hydrolases"/>
    <property type="match status" value="1"/>
</dbReference>
<evidence type="ECO:0000256" key="5">
    <source>
        <dbReference type="ARBA" id="ARBA00023175"/>
    </source>
</evidence>